<evidence type="ECO:0000256" key="8">
    <source>
        <dbReference type="SAM" id="MobiDB-lite"/>
    </source>
</evidence>
<evidence type="ECO:0000259" key="9">
    <source>
        <dbReference type="PROSITE" id="PS50166"/>
    </source>
</evidence>
<dbReference type="Gene3D" id="1.25.10.10">
    <property type="entry name" value="Leucine-rich Repeat Variant"/>
    <property type="match status" value="1"/>
</dbReference>
<dbReference type="SUPFAM" id="SSF48371">
    <property type="entry name" value="ARM repeat"/>
    <property type="match status" value="2"/>
</dbReference>
<dbReference type="Pfam" id="PF03810">
    <property type="entry name" value="IBN_N"/>
    <property type="match status" value="1"/>
</dbReference>
<dbReference type="Pfam" id="PF25780">
    <property type="entry name" value="TPR_IPO5"/>
    <property type="match status" value="1"/>
</dbReference>
<comment type="subcellular location">
    <subcellularLocation>
        <location evidence="2">Cytoplasm</location>
    </subcellularLocation>
    <subcellularLocation>
        <location evidence="1">Nucleus</location>
    </subcellularLocation>
</comment>
<evidence type="ECO:0000313" key="12">
    <source>
        <dbReference type="RefSeq" id="XP_017781861.1"/>
    </source>
</evidence>
<keyword evidence="7" id="KW-0539">Nucleus</keyword>
<dbReference type="InterPro" id="IPR057672">
    <property type="entry name" value="TPR_IPO4/5"/>
</dbReference>
<evidence type="ECO:0000313" key="11">
    <source>
        <dbReference type="RefSeq" id="XP_017781860.1"/>
    </source>
</evidence>
<evidence type="ECO:0000256" key="5">
    <source>
        <dbReference type="ARBA" id="ARBA00022737"/>
    </source>
</evidence>
<dbReference type="SMART" id="SM00913">
    <property type="entry name" value="IBN_N"/>
    <property type="match status" value="1"/>
</dbReference>
<keyword evidence="6" id="KW-0653">Protein transport</keyword>
<organism evidence="10 11">
    <name type="scientific">Nicrophorus vespilloides</name>
    <name type="common">Boreal carrion beetle</name>
    <dbReference type="NCBI Taxonomy" id="110193"/>
    <lineage>
        <taxon>Eukaryota</taxon>
        <taxon>Metazoa</taxon>
        <taxon>Ecdysozoa</taxon>
        <taxon>Arthropoda</taxon>
        <taxon>Hexapoda</taxon>
        <taxon>Insecta</taxon>
        <taxon>Pterygota</taxon>
        <taxon>Neoptera</taxon>
        <taxon>Endopterygota</taxon>
        <taxon>Coleoptera</taxon>
        <taxon>Polyphaga</taxon>
        <taxon>Staphyliniformia</taxon>
        <taxon>Silphidae</taxon>
        <taxon>Nicrophorinae</taxon>
        <taxon>Nicrophorus</taxon>
    </lineage>
</organism>
<evidence type="ECO:0000256" key="7">
    <source>
        <dbReference type="ARBA" id="ARBA00023242"/>
    </source>
</evidence>
<keyword evidence="10" id="KW-1185">Reference proteome</keyword>
<feature type="region of interest" description="Disordered" evidence="8">
    <location>
        <begin position="643"/>
        <end position="664"/>
    </location>
</feature>
<dbReference type="Proteomes" id="UP000695000">
    <property type="component" value="Unplaced"/>
</dbReference>
<evidence type="ECO:0000256" key="2">
    <source>
        <dbReference type="ARBA" id="ARBA00004496"/>
    </source>
</evidence>
<feature type="compositionally biased region" description="Acidic residues" evidence="8">
    <location>
        <begin position="643"/>
        <end position="661"/>
    </location>
</feature>
<dbReference type="RefSeq" id="XP_017781861.1">
    <property type="nucleotide sequence ID" value="XM_017926372.1"/>
</dbReference>
<dbReference type="RefSeq" id="XP_017781860.1">
    <property type="nucleotide sequence ID" value="XM_017926371.1"/>
</dbReference>
<dbReference type="InterPro" id="IPR016024">
    <property type="entry name" value="ARM-type_fold"/>
</dbReference>
<protein>
    <submittedName>
        <fullName evidence="11 12">Importin-4-like</fullName>
    </submittedName>
</protein>
<sequence>MEQILQKLLVADSNVIQQGTKELKEAFKKPGAIGALCDILVSSGSPQVRQTAAVVLRRKLAKKHQWSKVDAETRNRIKGGMLQALVNEPEKLVKNSIAQFIGLLGKHEFPNKTWPEVLQFIDQLCRSDNLLDKELGMYTLSIMTEISKESYIEHSEEMARLFINILNGLPDLSSNLAYYTVITMKNLVSVIGGHQQMINIYHGLLPRVLEVINLFSQNDEKRACEMFELIEELIEYAVAVIVPHVRLVIEMCLQIGSNKERDVSVQIKAIGVVGWLIRSKSKVVQKNKLIEPIIDVVMQLMAHQPEDDINEEYFEGDPDQFTSTTVAAQTLDLIALYVPPEKVVPFILTRIEPALQTNDVYAQKAAYLALAVLAEGCSEHIRNKYLESFLKCIYNGIRNPTVVVRNAAFFALGQFSEHLQPEISQYSAELLPVFFEHLTQVYSSMGQNKPEPNGLERMFYALQSFCMHLDDGLLPFLPTLMDTLLVALHPNSWSLKLKRLALSTLDSVACAVKDKILPYFDKLMEILTIYINADPNGDLIELQSYALECLASIVDNIEPEHFKPLAPQTLQTALKILSETDDPDVRKSLYPLFAALCSVMKSDISGDLHTIIGAMINTIQSSDGIIAHYVDEETDGLDIYDELSDSDNGEEDIDGESESSDDTQCRYTVENSYNEEKEQACLSITEICKHMGSDYLPFMDKSFEEIFKLVNYPQDDIRIAAILALEQFCITLYSANTGKDALYKALQMFIPKCSELIRSDEEQNIVMNALNAFANLLEEIKGDVLVGDGHREAIMNCVIDILTHKTVCQDHDVGAEGVMNEEESEQTELLLECAGEVIPKFGNALRPDDFFCYFPNILQLLTIRAKNTISISQRSFAYGTLAECMKPLSTYVEKFVPQLLHLWEAGTKDSSEEVRNNSVYGLGEMIFHGRDCLYSKYSDILVGLSMMITKESHAGTMDNICSALAKMIINNSSLVPLDQVFEVLIQHLPLKTDFQENEAIVKCLFKLYKEENPVLRTHLESVSKVIVHIYSNKQFSDKESENLTNQFMETLVNDFPQVFNPIFAAK</sequence>
<evidence type="ECO:0000313" key="10">
    <source>
        <dbReference type="Proteomes" id="UP000695000"/>
    </source>
</evidence>
<dbReference type="GeneID" id="108566475"/>
<keyword evidence="3" id="KW-0813">Transport</keyword>
<evidence type="ECO:0000256" key="6">
    <source>
        <dbReference type="ARBA" id="ARBA00022927"/>
    </source>
</evidence>
<dbReference type="InterPro" id="IPR011989">
    <property type="entry name" value="ARM-like"/>
</dbReference>
<keyword evidence="4" id="KW-0963">Cytoplasm</keyword>
<reference evidence="11 12" key="1">
    <citation type="submission" date="2025-05" db="UniProtKB">
        <authorList>
            <consortium name="RefSeq"/>
        </authorList>
    </citation>
    <scope>IDENTIFICATION</scope>
    <source>
        <tissue evidence="11 12">Whole Larva</tissue>
    </source>
</reference>
<proteinExistence type="predicted"/>
<evidence type="ECO:0000256" key="4">
    <source>
        <dbReference type="ARBA" id="ARBA00022490"/>
    </source>
</evidence>
<evidence type="ECO:0000256" key="1">
    <source>
        <dbReference type="ARBA" id="ARBA00004123"/>
    </source>
</evidence>
<name>A0ABM1N4W0_NICVS</name>
<keyword evidence="5" id="KW-0677">Repeat</keyword>
<accession>A0ABM1N4W0</accession>
<dbReference type="InterPro" id="IPR001494">
    <property type="entry name" value="Importin-beta_N"/>
</dbReference>
<dbReference type="PROSITE" id="PS50166">
    <property type="entry name" value="IMPORTIN_B_NT"/>
    <property type="match status" value="1"/>
</dbReference>
<dbReference type="InterPro" id="IPR040122">
    <property type="entry name" value="Importin_beta"/>
</dbReference>
<gene>
    <name evidence="11 12" type="primary">LOC108566475</name>
</gene>
<evidence type="ECO:0000256" key="3">
    <source>
        <dbReference type="ARBA" id="ARBA00022448"/>
    </source>
</evidence>
<dbReference type="PANTHER" id="PTHR10527">
    <property type="entry name" value="IMPORTIN BETA"/>
    <property type="match status" value="1"/>
</dbReference>
<feature type="domain" description="Importin N-terminal" evidence="9">
    <location>
        <begin position="19"/>
        <end position="87"/>
    </location>
</feature>